<sequence length="1022" mass="108181">MGSRVAFAATSTAASRHLRHYSAAATAACGAPPRPSGFVTRGAALGAWRRRSALVPPPPAAAAAASTAAAAAAAARRRHSTMTATAGGNGTAGSSPSSFPSPPSSPATVATGPAGATYDFTALEKKWQAHWEEAGTFAVDAAAAAASGKPKFYALDMFPYPSGSGLHVGHPEGYTATDIMARYKRKTGHAVLHPMGWDAFGLPAEQYALATGTHPADTTARNIGRFREQLRSLGLSYDWAREVNTSEASYYKHTQWIFLQLFKRGLAYQSDVAVNWCPALGTVLANEEVIDGLSERGSHPVVRKPMRQWVLRITAYAERLLGDLEGLDWPESIKDMQRNWIGKSVGAELVFPIAGSPDSAGDEAPRSASTGVGIAVYTTRPETVCGVTYLCVAPEYAGLDALVTPEQRDAVDAYVAAAAAKSDRERTGEGARTKSGVATGSFAVNPFTGDAVPVWVADYVLGGVGTGAVMAVPAHDNRDWAFAAAHGLPFVEVVAGGDVATAAFTGDGTVVNWDSSKSGVDLNGKASSEAKATLLDHLGTPDGAALGTPQTNYKLRDWLFSRQRYWGEPFPIVFVDGQPEAVDEASLPVVLPSVESYAPTGDGASPLAGVPGWVETTTTDGRPAKRETNTMPQWAGSCWYYLRYIDPTNEGRPVDPALEKYWMPVDLYVGGVEHAVLHLLYARFWHKVLYDCGVVSTLEPFGRLVNQGMILGEVELTAYRTSPEDPEATPPVWVSAADVDTASNTVIATGAPVVPVSVTAAETAKDGAAGDALVLASDPTVRVLSRSHKMSKSRGNVVNPDAVVATYGADALRCYLMFMGPLEAVKPWGTTAVGGMARFLARAWRLVMASDDVAAGDLAPTFTDAPATADQRRVTHALIRRVSDDTEGMRFNTALAALMEFVNAATKWSTRPRECLEPFVSMLGVYAPHIGEELWERLGHPAGSLSDAPWPEAVEAYLAEATKVIVVQVNGKVRAKLTVDVGADKDTVLAAAGEAVDKWVGGGAVKKQIYVPGKLVNLVVPK</sequence>
<reference evidence="1" key="1">
    <citation type="submission" date="2019-11" db="EMBL/GenBank/DDBJ databases">
        <title>Nori genome reveals adaptations in red seaweeds to the harsh intertidal environment.</title>
        <authorList>
            <person name="Wang D."/>
            <person name="Mao Y."/>
        </authorList>
    </citation>
    <scope>NUCLEOTIDE SEQUENCE</scope>
    <source>
        <tissue evidence="1">Gametophyte</tissue>
    </source>
</reference>
<comment type="caution">
    <text evidence="1">The sequence shown here is derived from an EMBL/GenBank/DDBJ whole genome shotgun (WGS) entry which is preliminary data.</text>
</comment>
<organism evidence="1 2">
    <name type="scientific">Pyropia yezoensis</name>
    <name type="common">Susabi-nori</name>
    <name type="synonym">Porphyra yezoensis</name>
    <dbReference type="NCBI Taxonomy" id="2788"/>
    <lineage>
        <taxon>Eukaryota</taxon>
        <taxon>Rhodophyta</taxon>
        <taxon>Bangiophyceae</taxon>
        <taxon>Bangiales</taxon>
        <taxon>Bangiaceae</taxon>
        <taxon>Pyropia</taxon>
    </lineage>
</organism>
<evidence type="ECO:0000313" key="2">
    <source>
        <dbReference type="Proteomes" id="UP000798662"/>
    </source>
</evidence>
<protein>
    <submittedName>
        <fullName evidence="1">Uncharacterized protein</fullName>
    </submittedName>
</protein>
<evidence type="ECO:0000313" key="1">
    <source>
        <dbReference type="EMBL" id="KAK1866331.1"/>
    </source>
</evidence>
<accession>A0ACC3C9A4</accession>
<proteinExistence type="predicted"/>
<name>A0ACC3C9A4_PYRYE</name>
<gene>
    <name evidence="1" type="ORF">I4F81_008851</name>
</gene>
<keyword evidence="2" id="KW-1185">Reference proteome</keyword>
<dbReference type="Proteomes" id="UP000798662">
    <property type="component" value="Chromosome 2"/>
</dbReference>
<dbReference type="EMBL" id="CM020619">
    <property type="protein sequence ID" value="KAK1866331.1"/>
    <property type="molecule type" value="Genomic_DNA"/>
</dbReference>